<dbReference type="Proteomes" id="UP001529510">
    <property type="component" value="Unassembled WGS sequence"/>
</dbReference>
<reference evidence="1 2" key="1">
    <citation type="submission" date="2024-05" db="EMBL/GenBank/DDBJ databases">
        <title>Genome sequencing and assembly of Indian major carp, Cirrhinus mrigala (Hamilton, 1822).</title>
        <authorList>
            <person name="Mohindra V."/>
            <person name="Chowdhury L.M."/>
            <person name="Lal K."/>
            <person name="Jena J.K."/>
        </authorList>
    </citation>
    <scope>NUCLEOTIDE SEQUENCE [LARGE SCALE GENOMIC DNA]</scope>
    <source>
        <strain evidence="1">CM1030</strain>
        <tissue evidence="1">Blood</tissue>
    </source>
</reference>
<evidence type="ECO:0000313" key="1">
    <source>
        <dbReference type="EMBL" id="KAL0171438.1"/>
    </source>
</evidence>
<name>A0ABD0PE47_CIRMR</name>
<dbReference type="AlphaFoldDB" id="A0ABD0PE47"/>
<sequence>VLAELQSKFLERSYPNANHIRIRGADRHMIYKNPTSLIKHLHKLVSQRQPNQQRQ</sequence>
<accession>A0ABD0PE47</accession>
<keyword evidence="2" id="KW-1185">Reference proteome</keyword>
<proteinExistence type="predicted"/>
<dbReference type="EMBL" id="JAMKFB020000016">
    <property type="protein sequence ID" value="KAL0171438.1"/>
    <property type="molecule type" value="Genomic_DNA"/>
</dbReference>
<organism evidence="1 2">
    <name type="scientific">Cirrhinus mrigala</name>
    <name type="common">Mrigala</name>
    <dbReference type="NCBI Taxonomy" id="683832"/>
    <lineage>
        <taxon>Eukaryota</taxon>
        <taxon>Metazoa</taxon>
        <taxon>Chordata</taxon>
        <taxon>Craniata</taxon>
        <taxon>Vertebrata</taxon>
        <taxon>Euteleostomi</taxon>
        <taxon>Actinopterygii</taxon>
        <taxon>Neopterygii</taxon>
        <taxon>Teleostei</taxon>
        <taxon>Ostariophysi</taxon>
        <taxon>Cypriniformes</taxon>
        <taxon>Cyprinidae</taxon>
        <taxon>Labeoninae</taxon>
        <taxon>Labeonini</taxon>
        <taxon>Cirrhinus</taxon>
    </lineage>
</organism>
<gene>
    <name evidence="1" type="ORF">M9458_031749</name>
</gene>
<feature type="non-terminal residue" evidence="1">
    <location>
        <position position="1"/>
    </location>
</feature>
<comment type="caution">
    <text evidence="1">The sequence shown here is derived from an EMBL/GenBank/DDBJ whole genome shotgun (WGS) entry which is preliminary data.</text>
</comment>
<evidence type="ECO:0000313" key="2">
    <source>
        <dbReference type="Proteomes" id="UP001529510"/>
    </source>
</evidence>
<protein>
    <submittedName>
        <fullName evidence="1">Uncharacterized protein</fullName>
    </submittedName>
</protein>